<proteinExistence type="predicted"/>
<dbReference type="PANTHER" id="PTHR35449:SF1">
    <property type="entry name" value="PROTEIN SIX6OS1"/>
    <property type="match status" value="1"/>
</dbReference>
<dbReference type="GeneID" id="110090143"/>
<reference evidence="4" key="2">
    <citation type="submission" date="2025-08" db="UniProtKB">
        <authorList>
            <consortium name="RefSeq"/>
        </authorList>
    </citation>
    <scope>IDENTIFICATION</scope>
</reference>
<keyword evidence="3" id="KW-1185">Reference proteome</keyword>
<organism evidence="3 4">
    <name type="scientific">Pogona vitticeps</name>
    <name type="common">central bearded dragon</name>
    <dbReference type="NCBI Taxonomy" id="103695"/>
    <lineage>
        <taxon>Eukaryota</taxon>
        <taxon>Metazoa</taxon>
        <taxon>Chordata</taxon>
        <taxon>Craniata</taxon>
        <taxon>Vertebrata</taxon>
        <taxon>Euteleostomi</taxon>
        <taxon>Lepidosauria</taxon>
        <taxon>Squamata</taxon>
        <taxon>Bifurcata</taxon>
        <taxon>Unidentata</taxon>
        <taxon>Episquamata</taxon>
        <taxon>Toxicofera</taxon>
        <taxon>Iguania</taxon>
        <taxon>Acrodonta</taxon>
        <taxon>Agamidae</taxon>
        <taxon>Amphibolurinae</taxon>
        <taxon>Pogona</taxon>
    </lineage>
</organism>
<dbReference type="GO" id="GO:0000801">
    <property type="term" value="C:central element"/>
    <property type="evidence" value="ECO:0007669"/>
    <property type="project" value="TreeGrafter"/>
</dbReference>
<dbReference type="GO" id="GO:0007129">
    <property type="term" value="P:homologous chromosome pairing at meiosis"/>
    <property type="evidence" value="ECO:0007669"/>
    <property type="project" value="TreeGrafter"/>
</dbReference>
<evidence type="ECO:0000313" key="3">
    <source>
        <dbReference type="Proteomes" id="UP001652642"/>
    </source>
</evidence>
<dbReference type="GO" id="GO:0010705">
    <property type="term" value="P:meiotic DNA double-strand break processing involved in reciprocal meiotic recombination"/>
    <property type="evidence" value="ECO:0007669"/>
    <property type="project" value="TreeGrafter"/>
</dbReference>
<gene>
    <name evidence="4" type="primary">C1H14orf39</name>
</gene>
<dbReference type="RefSeq" id="XP_020669342.2">
    <property type="nucleotide sequence ID" value="XM_020813683.2"/>
</dbReference>
<keyword evidence="1" id="KW-0175">Coiled coil</keyword>
<feature type="compositionally biased region" description="Basic and acidic residues" evidence="2">
    <location>
        <begin position="393"/>
        <end position="403"/>
    </location>
</feature>
<sequence length="585" mass="66688">MNDMVFSNLDKLLVQLVFQTEQASYAKEHERQQIKLYAANILEKKGEICRLQEDIHKNDEVILSLQKQNNNSKENCNAWKPAYMILNKHEEYLQKKLQDCQETTEKDKKMYQDYMNQYKATFKQHEVKFSETAIVQEYIQEKKEFEEIQNRVLKMSELFKQKECKLRELQEPGPFLSLSSWALHIASLRQNTKETLMHAADLRQQSLELDKTVEGLEKKMNYFKQQLEEIAQHQSHPEDQNHLEVASRETARNLETRTELDGSVLKENHHLFNEKQQKYTSLHLPSISRKEVHRIPAVKPMFQHAGTAKSVEEKENIVEHSTLTSVYFSHVESENQKCNDTAGTNISKPAQISSVTRLQNQTPFRLLAYQKQPNSKQWLEPEAPETANTADYAGREGGNKSKDSANTSQDGHKECYSNPAGNHSAEREESIESFPRTPEPNILSKTSDSGGMKTPFDLLQSENEGSISKSPAFSFLTCFTSKSPGFNFFDSSAFGAEISPNHQSGESSSAGHLNPISPQKDIGDLFGKMNTEDSFAFSFPSCSSAQFFQDGKDDFSFPFAFGSSQSASLKDFQSSSQSRKTFSFF</sequence>
<feature type="region of interest" description="Disordered" evidence="2">
    <location>
        <begin position="373"/>
        <end position="458"/>
    </location>
</feature>
<protein>
    <submittedName>
        <fullName evidence="4">Protein SIX6OS1</fullName>
    </submittedName>
</protein>
<evidence type="ECO:0000313" key="4">
    <source>
        <dbReference type="RefSeq" id="XP_020669342.2"/>
    </source>
</evidence>
<dbReference type="Pfam" id="PF15676">
    <property type="entry name" value="S6OS1"/>
    <property type="match status" value="1"/>
</dbReference>
<dbReference type="GO" id="GO:0048477">
    <property type="term" value="P:oogenesis"/>
    <property type="evidence" value="ECO:0007669"/>
    <property type="project" value="TreeGrafter"/>
</dbReference>
<dbReference type="CTD" id="100157646"/>
<dbReference type="InterPro" id="IPR031380">
    <property type="entry name" value="SIX6OS1"/>
</dbReference>
<evidence type="ECO:0000256" key="1">
    <source>
        <dbReference type="SAM" id="Coils"/>
    </source>
</evidence>
<dbReference type="GO" id="GO:0007283">
    <property type="term" value="P:spermatogenesis"/>
    <property type="evidence" value="ECO:0007669"/>
    <property type="project" value="TreeGrafter"/>
</dbReference>
<dbReference type="Proteomes" id="UP001652642">
    <property type="component" value="Chromosome 1"/>
</dbReference>
<accession>A0A6J0V911</accession>
<evidence type="ECO:0000256" key="2">
    <source>
        <dbReference type="SAM" id="MobiDB-lite"/>
    </source>
</evidence>
<dbReference type="PANTHER" id="PTHR35449">
    <property type="entry name" value="PROTEIN SIX6OS1"/>
    <property type="match status" value="1"/>
</dbReference>
<feature type="coiled-coil region" evidence="1">
    <location>
        <begin position="199"/>
        <end position="233"/>
    </location>
</feature>
<dbReference type="AlphaFoldDB" id="A0A6J0V911"/>
<name>A0A6J0V911_9SAUR</name>
<reference evidence="3" key="1">
    <citation type="submission" date="2025-05" db="UniProtKB">
        <authorList>
            <consortium name="RefSeq"/>
        </authorList>
    </citation>
    <scope>NUCLEOTIDE SEQUENCE [LARGE SCALE GENOMIC DNA]</scope>
</reference>